<dbReference type="Gene3D" id="3.40.50.300">
    <property type="entry name" value="P-loop containing nucleotide triphosphate hydrolases"/>
    <property type="match status" value="2"/>
</dbReference>
<feature type="coiled-coil region" evidence="2">
    <location>
        <begin position="287"/>
        <end position="485"/>
    </location>
</feature>
<dbReference type="InterPro" id="IPR003395">
    <property type="entry name" value="RecF/RecN/SMC_N"/>
</dbReference>
<organism evidence="5 6">
    <name type="scientific">Candidatus Iainarchaeum sp</name>
    <dbReference type="NCBI Taxonomy" id="3101447"/>
    <lineage>
        <taxon>Archaea</taxon>
        <taxon>Candidatus Iainarchaeota</taxon>
        <taxon>Candidatus Iainarchaeia</taxon>
        <taxon>Candidatus Iainarchaeales</taxon>
        <taxon>Candidatus Iainarchaeaceae</taxon>
        <taxon>Candidatus Iainarchaeum</taxon>
    </lineage>
</organism>
<sequence>MVKMQKLVLKNFKSFKKAEVPIADGFTVIAGSNGSGKSNILDALLFVLGITSLKTLRASRLTDLVNNSSTENYAKVDLTIKQNGKTYEISRMIDKQGKSIYRIDGNRVTLNETSSLLGELGIRVDGHNIVMQGDVTRVVEMSPEERRQIIDELAGLQEFDKKKEEAMKNLDKVEAKIRETTIVLQERENYLQGLEKERESALLYENLEKEKKQLKATLLSNEIGKIGKQLSENKEKINESKKKKEEIEEKEKELGRRNKVDKEKARELNESILAASEKIFATVGAKLEKKRSEIAVSEERIERKEELVERNKSRVEDSNQKILELEKEKKDMADNRIEIEAKLPGLEKKIGELQKQKNEIEQVYSEKQAGIQGIESRIKELTQQIDLLKQEEITKQVEAERIKNRQRAEKERVQELIKQKEELEAIIDETEKNQGLLESIYNKESDPMDTLKKRRERLENRIRENKRKQALIDSLEEKTAALQKQMAECPVCDSPMGEDKRKQLLTKTTIKIKQESLELLRLSETEEEAKKRIEALEELVFRENELKHLTKNLSDERRKNKELGEQIQSMKSSIGTKSVSGIEADAAKAKEKASGLTAEKERLEQKRNSLIDKLQLDELNQLNNKLNKALHEKSMAEERLGHIQTTLGYRVDKEKKLFENEIEKIKSENSQLGKGLEESKKAKVLMEKNIKELEIKLDKAEEDNKGKIKKRDTMEEEIERVHERVVVLQQKIRSNEQQENQLNIENSGLEVRLTDLNEEFENFKGEKLLKEFEAAESRKRLDLIEKQVASLGAINMKAVESFNELAVEVKEVRTKVEKLEEERIAVLGLIEKIEVKRTTVFMDCFKEVNKHFSETFLDLFEGDGLLSLSNPEIPLESGLIIEAKHKGNSLQNIDSMSGGEKTLTALAFLFAIQLYEPAPFYVFDEADAALDKENSVKMVKIIKAISKKSQFIAITHNDPLIKEADQIIGVALNKQKSSVIGLKLRERAMGQEK</sequence>
<dbReference type="SUPFAM" id="SSF75712">
    <property type="entry name" value="Rad50 coiled-coil Zn hook"/>
    <property type="match status" value="1"/>
</dbReference>
<dbReference type="SUPFAM" id="SSF52540">
    <property type="entry name" value="P-loop containing nucleoside triphosphate hydrolases"/>
    <property type="match status" value="1"/>
</dbReference>
<dbReference type="AlphaFoldDB" id="A0A2D6M132"/>
<dbReference type="InterPro" id="IPR024704">
    <property type="entry name" value="SMC"/>
</dbReference>
<feature type="region of interest" description="Disordered" evidence="3">
    <location>
        <begin position="234"/>
        <end position="259"/>
    </location>
</feature>
<evidence type="ECO:0000313" key="5">
    <source>
        <dbReference type="EMBL" id="MAG22125.1"/>
    </source>
</evidence>
<dbReference type="Pfam" id="PF02463">
    <property type="entry name" value="SMC_N"/>
    <property type="match status" value="1"/>
</dbReference>
<evidence type="ECO:0000313" key="6">
    <source>
        <dbReference type="Proteomes" id="UP000226592"/>
    </source>
</evidence>
<dbReference type="Proteomes" id="UP000226592">
    <property type="component" value="Unassembled WGS sequence"/>
</dbReference>
<dbReference type="Gene3D" id="1.10.287.510">
    <property type="entry name" value="Helix hairpin bin"/>
    <property type="match status" value="1"/>
</dbReference>
<dbReference type="PANTHER" id="PTHR43977">
    <property type="entry name" value="STRUCTURAL MAINTENANCE OF CHROMOSOMES PROTEIN 3"/>
    <property type="match status" value="1"/>
</dbReference>
<dbReference type="PIRSF" id="PIRSF005719">
    <property type="entry name" value="SMC"/>
    <property type="match status" value="1"/>
</dbReference>
<evidence type="ECO:0000259" key="4">
    <source>
        <dbReference type="Pfam" id="PF02463"/>
    </source>
</evidence>
<comment type="caution">
    <text evidence="5">The sequence shown here is derived from an EMBL/GenBank/DDBJ whole genome shotgun (WGS) entry which is preliminary data.</text>
</comment>
<feature type="coiled-coil region" evidence="2">
    <location>
        <begin position="676"/>
        <end position="766"/>
    </location>
</feature>
<evidence type="ECO:0000256" key="2">
    <source>
        <dbReference type="SAM" id="Coils"/>
    </source>
</evidence>
<accession>A0A2D6M132</accession>
<gene>
    <name evidence="5" type="ORF">CL943_02360</name>
</gene>
<reference evidence="6" key="1">
    <citation type="submission" date="2017-09" db="EMBL/GenBank/DDBJ databases">
        <title>The Reconstruction of 2,631 Draft Metagenome-Assembled Genomes from the Global Oceans.</title>
        <authorList>
            <person name="Tully B.J."/>
            <person name="Graham E.D."/>
            <person name="Heidelberg J.F."/>
        </authorList>
    </citation>
    <scope>NUCLEOTIDE SEQUENCE [LARGE SCALE GENOMIC DNA]</scope>
</reference>
<name>A0A2D6M132_9ARCH</name>
<keyword evidence="1 2" id="KW-0175">Coiled coil</keyword>
<dbReference type="GO" id="GO:0005524">
    <property type="term" value="F:ATP binding"/>
    <property type="evidence" value="ECO:0007669"/>
    <property type="project" value="InterPro"/>
</dbReference>
<protein>
    <recommendedName>
        <fullName evidence="4">RecF/RecN/SMC N-terminal domain-containing protein</fullName>
    </recommendedName>
</protein>
<feature type="coiled-coil region" evidence="2">
    <location>
        <begin position="512"/>
        <end position="639"/>
    </location>
</feature>
<dbReference type="EMBL" id="NZBU01000008">
    <property type="protein sequence ID" value="MAG22125.1"/>
    <property type="molecule type" value="Genomic_DNA"/>
</dbReference>
<feature type="domain" description="RecF/RecN/SMC N-terminal" evidence="4">
    <location>
        <begin position="4"/>
        <end position="976"/>
    </location>
</feature>
<evidence type="ECO:0000256" key="1">
    <source>
        <dbReference type="ARBA" id="ARBA00023054"/>
    </source>
</evidence>
<evidence type="ECO:0000256" key="3">
    <source>
        <dbReference type="SAM" id="MobiDB-lite"/>
    </source>
</evidence>
<dbReference type="InterPro" id="IPR027417">
    <property type="entry name" value="P-loop_NTPase"/>
</dbReference>
<dbReference type="GO" id="GO:0016887">
    <property type="term" value="F:ATP hydrolysis activity"/>
    <property type="evidence" value="ECO:0007669"/>
    <property type="project" value="InterPro"/>
</dbReference>
<proteinExistence type="predicted"/>